<dbReference type="OrthoDB" id="7864548at2"/>
<dbReference type="Proteomes" id="UP000281343">
    <property type="component" value="Unassembled WGS sequence"/>
</dbReference>
<name>A0A3L9Y539_9RHOB</name>
<protein>
    <submittedName>
        <fullName evidence="2">Flagellar basal body-associated protein FliL</fullName>
    </submittedName>
</protein>
<accession>A0A3L9Y539</accession>
<evidence type="ECO:0000313" key="3">
    <source>
        <dbReference type="Proteomes" id="UP000281343"/>
    </source>
</evidence>
<sequence length="178" mass="18800">MIRILIPVVLLVVGLGAGIAVGAMMSGSDETAGEDTHAEDAADDHSGDDHGEDESHGDDHGGDDGHGESSTELEYVRLNNQFVVPIVRHGTVRSMVVLSLTVEVAPGQNEAVFQREPRLRDAFLRVMFAHANAGGFDGSFTEAAAMMPLREGLREAAVGVLGDIASDVLIVDIVRQDA</sequence>
<gene>
    <name evidence="2" type="ORF">D9R08_00705</name>
</gene>
<organism evidence="2 3">
    <name type="scientific">Rhodophyticola porphyridii</name>
    <dbReference type="NCBI Taxonomy" id="1852017"/>
    <lineage>
        <taxon>Bacteria</taxon>
        <taxon>Pseudomonadati</taxon>
        <taxon>Pseudomonadota</taxon>
        <taxon>Alphaproteobacteria</taxon>
        <taxon>Rhodobacterales</taxon>
        <taxon>Roseobacteraceae</taxon>
        <taxon>Rhodophyticola</taxon>
    </lineage>
</organism>
<proteinExistence type="predicted"/>
<dbReference type="EMBL" id="RCNT01000001">
    <property type="protein sequence ID" value="RMA43502.1"/>
    <property type="molecule type" value="Genomic_DNA"/>
</dbReference>
<keyword evidence="2" id="KW-0969">Cilium</keyword>
<evidence type="ECO:0000256" key="1">
    <source>
        <dbReference type="SAM" id="MobiDB-lite"/>
    </source>
</evidence>
<dbReference type="AlphaFoldDB" id="A0A3L9Y539"/>
<dbReference type="RefSeq" id="WP_121896095.1">
    <property type="nucleotide sequence ID" value="NZ_RCNT01000001.1"/>
</dbReference>
<keyword evidence="2" id="KW-0966">Cell projection</keyword>
<reference evidence="2 3" key="1">
    <citation type="submission" date="2018-10" db="EMBL/GenBank/DDBJ databases">
        <authorList>
            <person name="Jung H.S."/>
            <person name="Jeon C.O."/>
        </authorList>
    </citation>
    <scope>NUCLEOTIDE SEQUENCE [LARGE SCALE GENOMIC DNA]</scope>
    <source>
        <strain evidence="2 3">MA-7-27</strain>
    </source>
</reference>
<evidence type="ECO:0000313" key="2">
    <source>
        <dbReference type="EMBL" id="RMA43502.1"/>
    </source>
</evidence>
<keyword evidence="2" id="KW-0282">Flagellum</keyword>
<keyword evidence="3" id="KW-1185">Reference proteome</keyword>
<feature type="compositionally biased region" description="Basic and acidic residues" evidence="1">
    <location>
        <begin position="34"/>
        <end position="69"/>
    </location>
</feature>
<comment type="caution">
    <text evidence="2">The sequence shown here is derived from an EMBL/GenBank/DDBJ whole genome shotgun (WGS) entry which is preliminary data.</text>
</comment>
<feature type="region of interest" description="Disordered" evidence="1">
    <location>
        <begin position="28"/>
        <end position="69"/>
    </location>
</feature>